<dbReference type="Proteomes" id="UP001589818">
    <property type="component" value="Unassembled WGS sequence"/>
</dbReference>
<dbReference type="InterPro" id="IPR051929">
    <property type="entry name" value="VirAsm_ModProt"/>
</dbReference>
<keyword evidence="3" id="KW-0378">Hydrolase</keyword>
<evidence type="ECO:0000313" key="8">
    <source>
        <dbReference type="Proteomes" id="UP001589818"/>
    </source>
</evidence>
<dbReference type="InterPro" id="IPR028090">
    <property type="entry name" value="JAB_dom_prok"/>
</dbReference>
<dbReference type="RefSeq" id="WP_204818887.1">
    <property type="nucleotide sequence ID" value="NZ_JANHOF010000005.1"/>
</dbReference>
<comment type="caution">
    <text evidence="7">The sequence shown here is derived from an EMBL/GenBank/DDBJ whole genome shotgun (WGS) entry which is preliminary data.</text>
</comment>
<evidence type="ECO:0000313" key="7">
    <source>
        <dbReference type="EMBL" id="MFC0392670.1"/>
    </source>
</evidence>
<protein>
    <submittedName>
        <fullName evidence="7">M67 family metallopeptidase</fullName>
    </submittedName>
</protein>
<keyword evidence="1" id="KW-0645">Protease</keyword>
<dbReference type="CDD" id="cd08070">
    <property type="entry name" value="MPN_like"/>
    <property type="match status" value="1"/>
</dbReference>
<gene>
    <name evidence="7" type="ORF">ACFFJ8_14965</name>
</gene>
<dbReference type="Pfam" id="PF14464">
    <property type="entry name" value="Prok-JAB"/>
    <property type="match status" value="1"/>
</dbReference>
<sequence length="158" mass="17439">MADLQKNSFHPFLLRAEIDEQAYRLLIQTCTVALPYEACGVLAAHDAGVKSPGIVRINAVYPIRNAAQDQEHVFSFEPQDWIAACYAIQKNRQSLVGFYHSHPGTPPLPSTADAIGIRHAAAMTYWIVSLANPKQPDVQPYQVSGSSFIPLMFTQVSI</sequence>
<evidence type="ECO:0000256" key="3">
    <source>
        <dbReference type="ARBA" id="ARBA00022801"/>
    </source>
</evidence>
<evidence type="ECO:0000256" key="1">
    <source>
        <dbReference type="ARBA" id="ARBA00022670"/>
    </source>
</evidence>
<accession>A0ABV6J9V7</accession>
<keyword evidence="8" id="KW-1185">Reference proteome</keyword>
<evidence type="ECO:0000259" key="6">
    <source>
        <dbReference type="Pfam" id="PF14464"/>
    </source>
</evidence>
<feature type="domain" description="JAB" evidence="6">
    <location>
        <begin position="21"/>
        <end position="134"/>
    </location>
</feature>
<evidence type="ECO:0000256" key="4">
    <source>
        <dbReference type="ARBA" id="ARBA00022833"/>
    </source>
</evidence>
<evidence type="ECO:0000256" key="5">
    <source>
        <dbReference type="ARBA" id="ARBA00023049"/>
    </source>
</evidence>
<keyword evidence="5" id="KW-0482">Metalloprotease</keyword>
<organism evidence="7 8">
    <name type="scientific">Paenibacillus mendelii</name>
    <dbReference type="NCBI Taxonomy" id="206163"/>
    <lineage>
        <taxon>Bacteria</taxon>
        <taxon>Bacillati</taxon>
        <taxon>Bacillota</taxon>
        <taxon>Bacilli</taxon>
        <taxon>Bacillales</taxon>
        <taxon>Paenibacillaceae</taxon>
        <taxon>Paenibacillus</taxon>
    </lineage>
</organism>
<dbReference type="PANTHER" id="PTHR34858">
    <property type="entry name" value="CYSO-CYSTEINE PEPTIDASE"/>
    <property type="match status" value="1"/>
</dbReference>
<keyword evidence="4" id="KW-0862">Zinc</keyword>
<dbReference type="PANTHER" id="PTHR34858:SF1">
    <property type="entry name" value="CYSO-CYSTEINE PEPTIDASE"/>
    <property type="match status" value="1"/>
</dbReference>
<reference evidence="7 8" key="1">
    <citation type="submission" date="2024-09" db="EMBL/GenBank/DDBJ databases">
        <authorList>
            <person name="Sun Q."/>
            <person name="Mori K."/>
        </authorList>
    </citation>
    <scope>NUCLEOTIDE SEQUENCE [LARGE SCALE GENOMIC DNA]</scope>
    <source>
        <strain evidence="7 8">CCM 4839</strain>
    </source>
</reference>
<dbReference type="EMBL" id="JBHLVF010000023">
    <property type="protein sequence ID" value="MFC0392670.1"/>
    <property type="molecule type" value="Genomic_DNA"/>
</dbReference>
<proteinExistence type="predicted"/>
<dbReference type="Gene3D" id="3.40.140.10">
    <property type="entry name" value="Cytidine Deaminase, domain 2"/>
    <property type="match status" value="1"/>
</dbReference>
<dbReference type="SUPFAM" id="SSF102712">
    <property type="entry name" value="JAB1/MPN domain"/>
    <property type="match status" value="1"/>
</dbReference>
<keyword evidence="2" id="KW-0479">Metal-binding</keyword>
<name>A0ABV6J9V7_9BACL</name>
<evidence type="ECO:0000256" key="2">
    <source>
        <dbReference type="ARBA" id="ARBA00022723"/>
    </source>
</evidence>